<dbReference type="InterPro" id="IPR012373">
    <property type="entry name" value="Ferrdict_sens_TM"/>
</dbReference>
<dbReference type="Gene3D" id="2.60.120.1440">
    <property type="match status" value="1"/>
</dbReference>
<dbReference type="PANTHER" id="PTHR30273:SF2">
    <property type="entry name" value="PROTEIN FECR"/>
    <property type="match status" value="1"/>
</dbReference>
<evidence type="ECO:0000313" key="3">
    <source>
        <dbReference type="EMBL" id="RON99730.1"/>
    </source>
</evidence>
<dbReference type="EMBL" id="MOCA01000006">
    <property type="protein sequence ID" value="RON99730.1"/>
    <property type="molecule type" value="Genomic_DNA"/>
</dbReference>
<dbReference type="GO" id="GO:0016989">
    <property type="term" value="F:sigma factor antagonist activity"/>
    <property type="evidence" value="ECO:0007669"/>
    <property type="project" value="TreeGrafter"/>
</dbReference>
<evidence type="ECO:0000259" key="1">
    <source>
        <dbReference type="Pfam" id="PF04773"/>
    </source>
</evidence>
<feature type="domain" description="FecR protein" evidence="1">
    <location>
        <begin position="112"/>
        <end position="198"/>
    </location>
</feature>
<reference evidence="3 4" key="1">
    <citation type="submission" date="2016-10" db="EMBL/GenBank/DDBJ databases">
        <title>Comparative genome analysis of multiple Pseudomonas spp. focuses on biocontrol and plant growth promoting traits.</title>
        <authorList>
            <person name="Tao X.-Y."/>
            <person name="Taylor C.G."/>
        </authorList>
    </citation>
    <scope>NUCLEOTIDE SEQUENCE [LARGE SCALE GENOMIC DNA]</scope>
    <source>
        <strain evidence="3 4">36B3</strain>
    </source>
</reference>
<dbReference type="Pfam" id="PF04773">
    <property type="entry name" value="FecR"/>
    <property type="match status" value="1"/>
</dbReference>
<dbReference type="Pfam" id="PF16220">
    <property type="entry name" value="DUF4880"/>
    <property type="match status" value="1"/>
</dbReference>
<dbReference type="InterPro" id="IPR006860">
    <property type="entry name" value="FecR"/>
</dbReference>
<sequence length="317" mass="34878">MTRVAPSDETREVARAAAQWLALLESGGASDEDHARLQHWRSSDSRHENAWQKIQQLRQRFAGLPPALAMATLDRPDPARRAALKRALGVAALVPAAWLIGRELPLEVWRADLHTSTGERRTVQLAQDSSLQLNTDSAVNVDLPARQLTLMRGEMALNVAGDSAFIVNAPYGRMIVSHGDISVRLNARDCQVCVLRGSMQLQPLHGPTRVLKQGQQVSLQASGAGAVTAFDTLMPGWRDGVLMAQNLPLGDFLRELSRYRPGVLRWDPALESLRITGSFRLDDTDQVLSLLAASLPVDVHTRTRFWVSLVPRAEKTG</sequence>
<dbReference type="PIRSF" id="PIRSF018266">
    <property type="entry name" value="FecR"/>
    <property type="match status" value="1"/>
</dbReference>
<evidence type="ECO:0000259" key="2">
    <source>
        <dbReference type="Pfam" id="PF16220"/>
    </source>
</evidence>
<dbReference type="AlphaFoldDB" id="A0A423NNE3"/>
<evidence type="ECO:0000313" key="4">
    <source>
        <dbReference type="Proteomes" id="UP000284207"/>
    </source>
</evidence>
<gene>
    <name evidence="3" type="ORF">BK674_20115</name>
</gene>
<accession>A0A423NNE3</accession>
<comment type="caution">
    <text evidence="3">The sequence shown here is derived from an EMBL/GenBank/DDBJ whole genome shotgun (WGS) entry which is preliminary data.</text>
</comment>
<name>A0A423NNE3_9PSED</name>
<dbReference type="PANTHER" id="PTHR30273">
    <property type="entry name" value="PERIPLASMIC SIGNAL SENSOR AND SIGMA FACTOR ACTIVATOR FECR-RELATED"/>
    <property type="match status" value="1"/>
</dbReference>
<dbReference type="Proteomes" id="UP000284207">
    <property type="component" value="Unassembled WGS sequence"/>
</dbReference>
<feature type="domain" description="FecR N-terminal" evidence="2">
    <location>
        <begin position="15"/>
        <end position="57"/>
    </location>
</feature>
<organism evidence="3 4">
    <name type="scientific">Pseudomonas moraviensis</name>
    <dbReference type="NCBI Taxonomy" id="321662"/>
    <lineage>
        <taxon>Bacteria</taxon>
        <taxon>Pseudomonadati</taxon>
        <taxon>Pseudomonadota</taxon>
        <taxon>Gammaproteobacteria</taxon>
        <taxon>Pseudomonadales</taxon>
        <taxon>Pseudomonadaceae</taxon>
        <taxon>Pseudomonas</taxon>
    </lineage>
</organism>
<dbReference type="InterPro" id="IPR032623">
    <property type="entry name" value="FecR_N"/>
</dbReference>
<proteinExistence type="predicted"/>
<protein>
    <submittedName>
        <fullName evidence="3">Sugar ABC transporter substrate-binding protein</fullName>
    </submittedName>
</protein>
<dbReference type="RefSeq" id="WP_123419657.1">
    <property type="nucleotide sequence ID" value="NZ_MOCA01000006.1"/>
</dbReference>